<reference evidence="2" key="2">
    <citation type="submission" date="2020-05" db="EMBL/GenBank/DDBJ databases">
        <authorList>
            <person name="Kim H.-S."/>
            <person name="Proctor R.H."/>
            <person name="Brown D.W."/>
        </authorList>
    </citation>
    <scope>NUCLEOTIDE SEQUENCE</scope>
    <source>
        <strain evidence="2">NRRL 20472</strain>
    </source>
</reference>
<feature type="compositionally biased region" description="Polar residues" evidence="1">
    <location>
        <begin position="766"/>
        <end position="825"/>
    </location>
</feature>
<feature type="compositionally biased region" description="Polar residues" evidence="1">
    <location>
        <begin position="630"/>
        <end position="646"/>
    </location>
</feature>
<feature type="region of interest" description="Disordered" evidence="1">
    <location>
        <begin position="856"/>
        <end position="929"/>
    </location>
</feature>
<accession>A0A8H4X8Y9</accession>
<feature type="compositionally biased region" description="Basic and acidic residues" evidence="1">
    <location>
        <begin position="606"/>
        <end position="620"/>
    </location>
</feature>
<feature type="compositionally biased region" description="Polar residues" evidence="1">
    <location>
        <begin position="880"/>
        <end position="899"/>
    </location>
</feature>
<organism evidence="2 3">
    <name type="scientific">Fusarium sarcochroum</name>
    <dbReference type="NCBI Taxonomy" id="1208366"/>
    <lineage>
        <taxon>Eukaryota</taxon>
        <taxon>Fungi</taxon>
        <taxon>Dikarya</taxon>
        <taxon>Ascomycota</taxon>
        <taxon>Pezizomycotina</taxon>
        <taxon>Sordariomycetes</taxon>
        <taxon>Hypocreomycetidae</taxon>
        <taxon>Hypocreales</taxon>
        <taxon>Nectriaceae</taxon>
        <taxon>Fusarium</taxon>
        <taxon>Fusarium lateritium species complex</taxon>
    </lineage>
</organism>
<proteinExistence type="predicted"/>
<feature type="compositionally biased region" description="Basic and acidic residues" evidence="1">
    <location>
        <begin position="235"/>
        <end position="252"/>
    </location>
</feature>
<protein>
    <submittedName>
        <fullName evidence="2">Uncharacterized protein</fullName>
    </submittedName>
</protein>
<feature type="region of interest" description="Disordered" evidence="1">
    <location>
        <begin position="141"/>
        <end position="252"/>
    </location>
</feature>
<feature type="compositionally biased region" description="Polar residues" evidence="1">
    <location>
        <begin position="347"/>
        <end position="379"/>
    </location>
</feature>
<dbReference type="AlphaFoldDB" id="A0A8H4X8Y9"/>
<dbReference type="Proteomes" id="UP000622797">
    <property type="component" value="Unassembled WGS sequence"/>
</dbReference>
<feature type="compositionally biased region" description="Polar residues" evidence="1">
    <location>
        <begin position="197"/>
        <end position="208"/>
    </location>
</feature>
<gene>
    <name evidence="2" type="ORF">FSARC_5989</name>
</gene>
<feature type="compositionally biased region" description="Polar residues" evidence="1">
    <location>
        <begin position="520"/>
        <end position="540"/>
    </location>
</feature>
<sequence length="929" mass="103153">MDDRPVLPSERVAPLQSFLEQWTTQIHPIKSLEEAFQERYHGARALFNNALHPLESDSEAPSDQDTFSTRLDALLHYGKQIKELEAQHEAEKQNEEREYQGRLWRQQESLLFDLLDLFGPCLSDDLMKKWRGRAVVLPSTSTQLDTYPDRIDPHPTSQTTPPNPTSRPDLIRQSPITDQPAIRDPTNEPTPNPPNTGDTVEQGTSPNETQHDESEQAVSAAQQKRRASSPPIDSTHPEKRVRSDNLPDPLTEDRSIDFDQVFQNGNAEVRYVIAPFNERWYILECKEHGKHFMKSPIQGANKHLRSDAHGGLRLSHPETIGMLGTRVLNCNEERAEMNNRVARRSSYDQTGQPQSSMASNPTLGQSSNTHVTTHNGPHTRSSEAIPGIDPQPGEIYTTYWKETKTFYAVVILPWGTFYQFGWSISLKNTALLKNVPTCYIYDPEAGEEAVEWAPAYRPGAPSFAKRKYPVIYFDASEFPERCSVGWVAVSDLRQFDPHDKGLPHRSLVQDFIMSQRTNTQNNVEAAHNSASDQDSTNNLHTPPGDAVAPSGRQPNTHPDSNEAKRSGVGSSQLIVIPDDDSEPDERPITQSYQYPEKAESPQPSTSERHDHPVTEHDNPDRPQGAMEGDQYNSRTDQPNQPPGWNQQDEKSNTADDDFLTRTDGSIAPPSHSDLMGSAEYLEGLNTPRQPNTGHPNTNTLQQSDITSGYHLSTTVQTDETASVPRVSAPLNKGPANAQLEAYTKTIDETRVHFRFVPAEGCHSGSIGITTDRNSHADQLSQRPTTSHPANGSQPRTTSTSLPSSQHNASIASQAADTTSSERLQASQAPLMREANDHAELARDAMERYHWVNTLSPVKPTVPPGSMARRDGGVVEGAMGASNQGTPQRPLQPSATWSSETEGRGARGQGSSQSQPWREIRQAPHRKTIS</sequence>
<keyword evidence="3" id="KW-1185">Reference proteome</keyword>
<dbReference type="EMBL" id="JABEXW010000298">
    <property type="protein sequence ID" value="KAF4966317.1"/>
    <property type="molecule type" value="Genomic_DNA"/>
</dbReference>
<name>A0A8H4X8Y9_9HYPO</name>
<evidence type="ECO:0000313" key="2">
    <source>
        <dbReference type="EMBL" id="KAF4966317.1"/>
    </source>
</evidence>
<comment type="caution">
    <text evidence="2">The sequence shown here is derived from an EMBL/GenBank/DDBJ whole genome shotgun (WGS) entry which is preliminary data.</text>
</comment>
<reference evidence="2" key="1">
    <citation type="journal article" date="2020" name="BMC Genomics">
        <title>Correction to: Identification and distribution of gene clusters required for synthesis of sphingolipid metabolism inhibitors in diverse species of the filamentous fungus Fusarium.</title>
        <authorList>
            <person name="Kim H.S."/>
            <person name="Lohmar J.M."/>
            <person name="Busman M."/>
            <person name="Brown D.W."/>
            <person name="Naumann T.A."/>
            <person name="Divon H.H."/>
            <person name="Lysoe E."/>
            <person name="Uhlig S."/>
            <person name="Proctor R.H."/>
        </authorList>
    </citation>
    <scope>NUCLEOTIDE SEQUENCE</scope>
    <source>
        <strain evidence="2">NRRL 20472</strain>
    </source>
</reference>
<dbReference type="OrthoDB" id="4835412at2759"/>
<feature type="region of interest" description="Disordered" evidence="1">
    <location>
        <begin position="341"/>
        <end position="389"/>
    </location>
</feature>
<feature type="region of interest" description="Disordered" evidence="1">
    <location>
        <begin position="760"/>
        <end position="825"/>
    </location>
</feature>
<feature type="region of interest" description="Disordered" evidence="1">
    <location>
        <begin position="520"/>
        <end position="703"/>
    </location>
</feature>
<feature type="compositionally biased region" description="Polar residues" evidence="1">
    <location>
        <begin position="686"/>
        <end position="703"/>
    </location>
</feature>
<evidence type="ECO:0000256" key="1">
    <source>
        <dbReference type="SAM" id="MobiDB-lite"/>
    </source>
</evidence>
<evidence type="ECO:0000313" key="3">
    <source>
        <dbReference type="Proteomes" id="UP000622797"/>
    </source>
</evidence>